<dbReference type="Pfam" id="PF22810">
    <property type="entry name" value="LPMO_AA14"/>
    <property type="match status" value="1"/>
</dbReference>
<evidence type="ECO:0000256" key="7">
    <source>
        <dbReference type="ARBA" id="ARBA00023008"/>
    </source>
</evidence>
<keyword evidence="5 13" id="KW-0732">Signal</keyword>
<evidence type="ECO:0000256" key="8">
    <source>
        <dbReference type="ARBA" id="ARBA00023033"/>
    </source>
</evidence>
<feature type="compositionally biased region" description="Low complexity" evidence="12">
    <location>
        <begin position="301"/>
        <end position="312"/>
    </location>
</feature>
<evidence type="ECO:0000313" key="15">
    <source>
        <dbReference type="Proteomes" id="UP000612746"/>
    </source>
</evidence>
<evidence type="ECO:0000256" key="13">
    <source>
        <dbReference type="SAM" id="SignalP"/>
    </source>
</evidence>
<keyword evidence="3" id="KW-0964">Secreted</keyword>
<keyword evidence="15" id="KW-1185">Reference proteome</keyword>
<evidence type="ECO:0000256" key="2">
    <source>
        <dbReference type="ARBA" id="ARBA00004613"/>
    </source>
</evidence>
<feature type="compositionally biased region" description="Basic residues" evidence="12">
    <location>
        <begin position="281"/>
        <end position="300"/>
    </location>
</feature>
<dbReference type="Proteomes" id="UP000612746">
    <property type="component" value="Unassembled WGS sequence"/>
</dbReference>
<keyword evidence="4" id="KW-0479">Metal-binding</keyword>
<evidence type="ECO:0000256" key="10">
    <source>
        <dbReference type="ARBA" id="ARBA00023180"/>
    </source>
</evidence>
<feature type="region of interest" description="Disordered" evidence="12">
    <location>
        <begin position="272"/>
        <end position="312"/>
    </location>
</feature>
<comment type="cofactor">
    <cofactor evidence="1">
        <name>Cu(2+)</name>
        <dbReference type="ChEBI" id="CHEBI:29036"/>
    </cofactor>
</comment>
<keyword evidence="9" id="KW-1015">Disulfide bond</keyword>
<evidence type="ECO:0000256" key="11">
    <source>
        <dbReference type="ARBA" id="ARBA00046340"/>
    </source>
</evidence>
<evidence type="ECO:0000256" key="9">
    <source>
        <dbReference type="ARBA" id="ARBA00023157"/>
    </source>
</evidence>
<dbReference type="EMBL" id="JAEPRA010000012">
    <property type="protein sequence ID" value="KAG2177435.1"/>
    <property type="molecule type" value="Genomic_DNA"/>
</dbReference>
<dbReference type="OrthoDB" id="2019572at2759"/>
<reference evidence="14" key="1">
    <citation type="submission" date="2020-12" db="EMBL/GenBank/DDBJ databases">
        <title>Metabolic potential, ecology and presence of endohyphal bacteria is reflected in genomic diversity of Mucoromycotina.</title>
        <authorList>
            <person name="Muszewska A."/>
            <person name="Okrasinska A."/>
            <person name="Steczkiewicz K."/>
            <person name="Drgas O."/>
            <person name="Orlowska M."/>
            <person name="Perlinska-Lenart U."/>
            <person name="Aleksandrzak-Piekarczyk T."/>
            <person name="Szatraj K."/>
            <person name="Zielenkiewicz U."/>
            <person name="Pilsyk S."/>
            <person name="Malc E."/>
            <person name="Mieczkowski P."/>
            <person name="Kruszewska J.S."/>
            <person name="Biernat P."/>
            <person name="Pawlowska J."/>
        </authorList>
    </citation>
    <scope>NUCLEOTIDE SEQUENCE</scope>
    <source>
        <strain evidence="14">WA0000051536</strain>
    </source>
</reference>
<dbReference type="GO" id="GO:0005576">
    <property type="term" value="C:extracellular region"/>
    <property type="evidence" value="ECO:0007669"/>
    <property type="project" value="UniProtKB-SubCell"/>
</dbReference>
<dbReference type="AlphaFoldDB" id="A0A8H7PPH2"/>
<evidence type="ECO:0000256" key="6">
    <source>
        <dbReference type="ARBA" id="ARBA00023002"/>
    </source>
</evidence>
<comment type="similarity">
    <text evidence="11">Belongs to the polysaccharide monooxygenase AA14 family.</text>
</comment>
<feature type="chain" id="PRO_5034432406" evidence="13">
    <location>
        <begin position="19"/>
        <end position="312"/>
    </location>
</feature>
<gene>
    <name evidence="14" type="ORF">INT44_007946</name>
</gene>
<evidence type="ECO:0000256" key="1">
    <source>
        <dbReference type="ARBA" id="ARBA00001973"/>
    </source>
</evidence>
<dbReference type="GO" id="GO:0004497">
    <property type="term" value="F:monooxygenase activity"/>
    <property type="evidence" value="ECO:0007669"/>
    <property type="project" value="UniProtKB-KW"/>
</dbReference>
<evidence type="ECO:0000256" key="5">
    <source>
        <dbReference type="ARBA" id="ARBA00022729"/>
    </source>
</evidence>
<organism evidence="14 15">
    <name type="scientific">Umbelopsis vinacea</name>
    <dbReference type="NCBI Taxonomy" id="44442"/>
    <lineage>
        <taxon>Eukaryota</taxon>
        <taxon>Fungi</taxon>
        <taxon>Fungi incertae sedis</taxon>
        <taxon>Mucoromycota</taxon>
        <taxon>Mucoromycotina</taxon>
        <taxon>Umbelopsidomycetes</taxon>
        <taxon>Umbelopsidales</taxon>
        <taxon>Umbelopsidaceae</taxon>
        <taxon>Umbelopsis</taxon>
    </lineage>
</organism>
<proteinExistence type="inferred from homology"/>
<accession>A0A8H7PPH2</accession>
<keyword evidence="8" id="KW-0503">Monooxygenase</keyword>
<evidence type="ECO:0000256" key="4">
    <source>
        <dbReference type="ARBA" id="ARBA00022723"/>
    </source>
</evidence>
<dbReference type="GO" id="GO:0046872">
    <property type="term" value="F:metal ion binding"/>
    <property type="evidence" value="ECO:0007669"/>
    <property type="project" value="UniProtKB-KW"/>
</dbReference>
<evidence type="ECO:0000313" key="14">
    <source>
        <dbReference type="EMBL" id="KAG2177435.1"/>
    </source>
</evidence>
<keyword evidence="6" id="KW-0560">Oxidoreductase</keyword>
<keyword evidence="10" id="KW-0325">Glycoprotein</keyword>
<sequence>MVARSAVFLSALLAQCWTLQAHLAVWTPAMYGQDRANPNSNKAVQPLQGYTFKEWWWHGSMNDKPDKNAVFHLPAGGKADLEIADNKAFTSMGAHGLYPNPRTAPVPWTNTDNGWGNMHAVHREDVAGCALGIAYKDKPEDVKPEDFVIFSVVHDCPARQLQSFDIPDLPKCPNGKCQCSWFWIHKSIGGTDQMYMTPFVCDVKNSTTTKKLGKPIPPVKCDTNSAKCIVGAKQPMYWKNLEGNNMNEPGHFAPTYSNAYNYKEGAQKDIFQNGHAAGSKKTTKKATKKATKKTTKKSTKKSITTATKTKSK</sequence>
<evidence type="ECO:0000256" key="12">
    <source>
        <dbReference type="SAM" id="MobiDB-lite"/>
    </source>
</evidence>
<name>A0A8H7PPH2_9FUNG</name>
<keyword evidence="7" id="KW-0186">Copper</keyword>
<evidence type="ECO:0000256" key="3">
    <source>
        <dbReference type="ARBA" id="ARBA00022525"/>
    </source>
</evidence>
<comment type="caution">
    <text evidence="14">The sequence shown here is derived from an EMBL/GenBank/DDBJ whole genome shotgun (WGS) entry which is preliminary data.</text>
</comment>
<protein>
    <submittedName>
        <fullName evidence="14">Uncharacterized protein</fullName>
    </submittedName>
</protein>
<comment type="subcellular location">
    <subcellularLocation>
        <location evidence="2">Secreted</location>
    </subcellularLocation>
</comment>
<feature type="signal peptide" evidence="13">
    <location>
        <begin position="1"/>
        <end position="18"/>
    </location>
</feature>
<dbReference type="InterPro" id="IPR054497">
    <property type="entry name" value="LPMO_AA14"/>
</dbReference>